<feature type="domain" description="Xylulose 5-phosphate/Fructose 6-phosphate phosphoketolase C-terminal" evidence="5">
    <location>
        <begin position="594"/>
        <end position="793"/>
    </location>
</feature>
<dbReference type="NCBIfam" id="NF003618">
    <property type="entry name" value="PRK05261.1-3"/>
    <property type="match status" value="1"/>
</dbReference>
<comment type="cofactor">
    <cofactor evidence="1">
        <name>thiamine diphosphate</name>
        <dbReference type="ChEBI" id="CHEBI:58937"/>
    </cofactor>
</comment>
<evidence type="ECO:0000256" key="3">
    <source>
        <dbReference type="ARBA" id="ARBA00023052"/>
    </source>
</evidence>
<dbReference type="Pfam" id="PF09363">
    <property type="entry name" value="XFP_C"/>
    <property type="match status" value="1"/>
</dbReference>
<evidence type="ECO:0000313" key="7">
    <source>
        <dbReference type="EMBL" id="BAP39720.1"/>
    </source>
</evidence>
<feature type="domain" description="Xylulose 5-phosphate/Fructose 6-phosphate phosphoketolase N-terminal" evidence="6">
    <location>
        <begin position="12"/>
        <end position="377"/>
    </location>
</feature>
<dbReference type="SUPFAM" id="SSF52518">
    <property type="entry name" value="Thiamin diphosphate-binding fold (THDP-binding)"/>
    <property type="match status" value="2"/>
</dbReference>
<dbReference type="InterPro" id="IPR005593">
    <property type="entry name" value="Xul5P/Fru6P_PKetolase"/>
</dbReference>
<dbReference type="NCBIfam" id="NF003619">
    <property type="entry name" value="PRK05261.1-4"/>
    <property type="match status" value="1"/>
</dbReference>
<dbReference type="GO" id="GO:0005975">
    <property type="term" value="P:carbohydrate metabolic process"/>
    <property type="evidence" value="ECO:0007669"/>
    <property type="project" value="InterPro"/>
</dbReference>
<comment type="similarity">
    <text evidence="2">Belongs to the XFP family.</text>
</comment>
<dbReference type="GO" id="GO:0016832">
    <property type="term" value="F:aldehyde-lyase activity"/>
    <property type="evidence" value="ECO:0007669"/>
    <property type="project" value="InterPro"/>
</dbReference>
<name>A0A077L606_9BACT</name>
<evidence type="ECO:0000256" key="2">
    <source>
        <dbReference type="ARBA" id="ARBA00005623"/>
    </source>
</evidence>
<dbReference type="EMBL" id="AP014631">
    <property type="protein sequence ID" value="BAP39720.1"/>
    <property type="molecule type" value="Genomic_DNA"/>
</dbReference>
<organism evidence="7 8">
    <name type="scientific">Metamycoplasma canadense</name>
    <dbReference type="NCBI Taxonomy" id="29554"/>
    <lineage>
        <taxon>Bacteria</taxon>
        <taxon>Bacillati</taxon>
        <taxon>Mycoplasmatota</taxon>
        <taxon>Mycoplasmoidales</taxon>
        <taxon>Metamycoplasmataceae</taxon>
        <taxon>Metamycoplasma</taxon>
    </lineage>
</organism>
<protein>
    <submittedName>
        <fullName evidence="7">Phosphoketolase</fullName>
    </submittedName>
</protein>
<dbReference type="Pfam" id="PF09364">
    <property type="entry name" value="XFP_N"/>
    <property type="match status" value="1"/>
</dbReference>
<dbReference type="STRING" id="29554.MCAN360_0652"/>
<reference evidence="8" key="1">
    <citation type="journal article" date="2014" name="Genome Announc.">
        <title>Complete Genome Sequence of Mycoplasma canadense Strain HAZ 360_1 from Bovine Mastitic Milk in Japan.</title>
        <authorList>
            <person name="Hata E."/>
        </authorList>
    </citation>
    <scope>NUCLEOTIDE SEQUENCE [LARGE SCALE GENOMIC DNA]</scope>
    <source>
        <strain evidence="8">HAZ360_1</strain>
    </source>
</reference>
<dbReference type="PROSITE" id="PS60002">
    <property type="entry name" value="PHOSPHOKETOLASE_1"/>
    <property type="match status" value="1"/>
</dbReference>
<dbReference type="Gene3D" id="3.40.50.920">
    <property type="match status" value="1"/>
</dbReference>
<accession>A0A077L606</accession>
<dbReference type="Pfam" id="PF03894">
    <property type="entry name" value="XFP"/>
    <property type="match status" value="1"/>
</dbReference>
<dbReference type="KEGG" id="mcan:MCAN360_0652"/>
<gene>
    <name evidence="7" type="primary">xfp</name>
    <name evidence="7" type="ORF">MCAN360_0652</name>
</gene>
<dbReference type="Gene3D" id="3.40.50.970">
    <property type="match status" value="2"/>
</dbReference>
<dbReference type="HOGENOM" id="CLU_013954_2_0_14"/>
<dbReference type="InterPro" id="IPR019789">
    <property type="entry name" value="Xul5P/Fru6P_PKetolase_ThDP_BS"/>
</dbReference>
<keyword evidence="3" id="KW-0786">Thiamine pyrophosphate</keyword>
<dbReference type="AlphaFoldDB" id="A0A077L606"/>
<evidence type="ECO:0000259" key="5">
    <source>
        <dbReference type="Pfam" id="PF09363"/>
    </source>
</evidence>
<keyword evidence="4" id="KW-0456">Lyase</keyword>
<dbReference type="PIRSF" id="PIRSF017245">
    <property type="entry name" value="Phosphoketolase"/>
    <property type="match status" value="1"/>
</dbReference>
<evidence type="ECO:0000259" key="6">
    <source>
        <dbReference type="Pfam" id="PF09364"/>
    </source>
</evidence>
<evidence type="ECO:0000256" key="1">
    <source>
        <dbReference type="ARBA" id="ARBA00001964"/>
    </source>
</evidence>
<evidence type="ECO:0000256" key="4">
    <source>
        <dbReference type="ARBA" id="ARBA00023239"/>
    </source>
</evidence>
<dbReference type="Proteomes" id="UP000031641">
    <property type="component" value="Chromosome"/>
</dbReference>
<dbReference type="PANTHER" id="PTHR31273">
    <property type="entry name" value="PHOSPHOKETOLASE-RELATED"/>
    <property type="match status" value="1"/>
</dbReference>
<dbReference type="InterPro" id="IPR018969">
    <property type="entry name" value="Xul5P/Fru6P_PKetolase_C"/>
</dbReference>
<sequence>MKRDNMKDNFNKKEYFELMDKWFRAANYLSLAQIYLRNNPLLHTKLTKDDIKLYPIGHWGTIPGQNFIYAHLNRVINKYDLNMFYIEGPGHGGQVMISNSYLDGSYSEIYPEITQDISGIQKMCKRFSFPGGTASHAAPETPGSIHEGGELGYSLSHATGNILDNPDVIAAAVVGDGEAETGPLCAGWFSNSFINPVNDGVVLPILHLNGGKISNPTLLARKPKSEIKKYFEGMGWKPHFFEWSEEKSNLEIHKDMAEMMDLAIEEILAIKKEAKSKGAQNATRPQWPVLIVKTPKGWTCPKEWDGLSIQGSFRAHQVPLPVSAFKTEHIAELEKWLKSYKPEELFDKNGKVLPEIQNLAPKGDKRMATNPITNGGINPKELNLSNWEKFALNINYPGEFKSQDMVELGKYMADTILKNPDNFRVFGPDETKSNRLFALFDVTKRQWLEEVSGEYDEWIGPEGRIIDSQLSEHQAQGFLEGYVLTGRHGFFASYESFLRVVDSMLTQHMKWLKKSLELPWRKDYPSLNIIATSNAFQQDHNGYTHQDPGLLGHLADKRPELIREYLPADSNTLLAVMEKSLKERNTINLIVASKQPREQFFNIEEAKELVEKGYKEIDWASNVKKGEEPDIVFASSGVEPNLETLAAISIVNKHFPNLKIKYVNVVDLLKLRSQDVDPRGLTHEEFDAVFTKDKLVVFAFHGFEGLIRDIFFTRTNHNLVIHGYRENGDITTSFDIRQLSEMDRFHIAKDAIAKLYGSKESWFLDLMDAKIQEHKDYIHEFGYDMPEVVEWKWKNINK</sequence>
<dbReference type="PROSITE" id="PS60003">
    <property type="entry name" value="PHOSPHOKETOLASE_2"/>
    <property type="match status" value="1"/>
</dbReference>
<proteinExistence type="inferred from homology"/>
<dbReference type="PANTHER" id="PTHR31273:SF1">
    <property type="entry name" value="PHOSPHOKETOLASE-RELATED"/>
    <property type="match status" value="1"/>
</dbReference>
<dbReference type="InterPro" id="IPR019790">
    <property type="entry name" value="Xul5P/Fru6P_PKetolase_CS"/>
</dbReference>
<dbReference type="InterPro" id="IPR009014">
    <property type="entry name" value="Transketo_C/PFOR_II"/>
</dbReference>
<keyword evidence="8" id="KW-1185">Reference proteome</keyword>
<dbReference type="InterPro" id="IPR029061">
    <property type="entry name" value="THDP-binding"/>
</dbReference>
<dbReference type="InterPro" id="IPR018970">
    <property type="entry name" value="Xul5P/Fru6P_PKetolase_N"/>
</dbReference>
<evidence type="ECO:0000313" key="8">
    <source>
        <dbReference type="Proteomes" id="UP000031641"/>
    </source>
</evidence>